<accession>A0A1Y6CPZ7</accession>
<dbReference type="SUPFAM" id="SSF56925">
    <property type="entry name" value="OMPA-like"/>
    <property type="match status" value="1"/>
</dbReference>
<dbReference type="Proteomes" id="UP000192907">
    <property type="component" value="Unassembled WGS sequence"/>
</dbReference>
<reference evidence="2" key="1">
    <citation type="submission" date="2017-04" db="EMBL/GenBank/DDBJ databases">
        <authorList>
            <person name="Varghese N."/>
            <person name="Submissions S."/>
        </authorList>
    </citation>
    <scope>NUCLEOTIDE SEQUENCE [LARGE SCALE GENOMIC DNA]</scope>
    <source>
        <strain evidence="2">RKEM611</strain>
    </source>
</reference>
<organism evidence="1 2">
    <name type="scientific">Pseudobacteriovorax antillogorgiicola</name>
    <dbReference type="NCBI Taxonomy" id="1513793"/>
    <lineage>
        <taxon>Bacteria</taxon>
        <taxon>Pseudomonadati</taxon>
        <taxon>Bdellovibrionota</taxon>
        <taxon>Oligoflexia</taxon>
        <taxon>Oligoflexales</taxon>
        <taxon>Pseudobacteriovoracaceae</taxon>
        <taxon>Pseudobacteriovorax</taxon>
    </lineage>
</organism>
<protein>
    <recommendedName>
        <fullName evidence="3">Outer membrane protein beta-barrel domain-containing protein</fullName>
    </recommendedName>
</protein>
<keyword evidence="2" id="KW-1185">Reference proteome</keyword>
<gene>
    <name evidence="1" type="ORF">SAMN06296036_12429</name>
</gene>
<evidence type="ECO:0000313" key="2">
    <source>
        <dbReference type="Proteomes" id="UP000192907"/>
    </source>
</evidence>
<sequence length="185" mass="21119">MYKYLLLLTLLSTHSRASEINIVSGLSQPLVVNGGNLEINYLTENLIFEYSHGWSLDFAAHGGLAQTEAENDQNLELFLPYSTGGGIGYRLSKQFNARLEYKEHYYEVNRKNSDESFQYITRSLGIGLYWEWQPWQNMLLIVPSLRYWPNLNSSLAGDKFELADGEIHKAHDQGLFANVSIGCKF</sequence>
<dbReference type="STRING" id="1513793.SAMN06296036_12429"/>
<evidence type="ECO:0008006" key="3">
    <source>
        <dbReference type="Google" id="ProtNLM"/>
    </source>
</evidence>
<proteinExistence type="predicted"/>
<evidence type="ECO:0000313" key="1">
    <source>
        <dbReference type="EMBL" id="SMF68470.1"/>
    </source>
</evidence>
<dbReference type="EMBL" id="FWZT01000024">
    <property type="protein sequence ID" value="SMF68470.1"/>
    <property type="molecule type" value="Genomic_DNA"/>
</dbReference>
<dbReference type="InterPro" id="IPR011250">
    <property type="entry name" value="OMP/PagP_B-barrel"/>
</dbReference>
<dbReference type="AlphaFoldDB" id="A0A1Y6CPZ7"/>
<dbReference type="RefSeq" id="WP_132323828.1">
    <property type="nucleotide sequence ID" value="NZ_FWZT01000024.1"/>
</dbReference>
<name>A0A1Y6CPZ7_9BACT</name>
<dbReference type="OrthoDB" id="338263at2"/>